<organism evidence="2 3">
    <name type="scientific">candidate division WS6 bacterium 34_10</name>
    <dbReference type="NCBI Taxonomy" id="1641389"/>
    <lineage>
        <taxon>Bacteria</taxon>
        <taxon>Candidatus Dojkabacteria</taxon>
    </lineage>
</organism>
<gene>
    <name evidence="2" type="ORF">XD93_1021</name>
</gene>
<protein>
    <submittedName>
        <fullName evidence="2">Uncharacterized protein</fullName>
    </submittedName>
</protein>
<sequence>MPGPKSGSNNTSRDGFDFHHTSWENKGGNDKGTRKSSDWEAKNGGWNKVSEHRTDQNVRKGRRGRN</sequence>
<proteinExistence type="predicted"/>
<name>A0A117LZJ5_9BACT</name>
<dbReference type="Proteomes" id="UP000053904">
    <property type="component" value="Unassembled WGS sequence"/>
</dbReference>
<feature type="compositionally biased region" description="Basic and acidic residues" evidence="1">
    <location>
        <begin position="49"/>
        <end position="58"/>
    </location>
</feature>
<evidence type="ECO:0000256" key="1">
    <source>
        <dbReference type="SAM" id="MobiDB-lite"/>
    </source>
</evidence>
<evidence type="ECO:0000313" key="3">
    <source>
        <dbReference type="Proteomes" id="UP000053904"/>
    </source>
</evidence>
<feature type="region of interest" description="Disordered" evidence="1">
    <location>
        <begin position="1"/>
        <end position="66"/>
    </location>
</feature>
<dbReference type="EMBL" id="LGGO01000180">
    <property type="protein sequence ID" value="KUK76254.1"/>
    <property type="molecule type" value="Genomic_DNA"/>
</dbReference>
<comment type="caution">
    <text evidence="2">The sequence shown here is derived from an EMBL/GenBank/DDBJ whole genome shotgun (WGS) entry which is preliminary data.</text>
</comment>
<feature type="compositionally biased region" description="Basic and acidic residues" evidence="1">
    <location>
        <begin position="14"/>
        <end position="41"/>
    </location>
</feature>
<dbReference type="AlphaFoldDB" id="A0A117LZJ5"/>
<evidence type="ECO:0000313" key="2">
    <source>
        <dbReference type="EMBL" id="KUK76254.1"/>
    </source>
</evidence>
<accession>A0A117LZJ5</accession>
<reference evidence="3" key="1">
    <citation type="journal article" date="2015" name="MBio">
        <title>Genome-Resolved Metagenomic Analysis Reveals Roles for Candidate Phyla and Other Microbial Community Members in Biogeochemical Transformations in Oil Reservoirs.</title>
        <authorList>
            <person name="Hu P."/>
            <person name="Tom L."/>
            <person name="Singh A."/>
            <person name="Thomas B.C."/>
            <person name="Baker B.J."/>
            <person name="Piceno Y.M."/>
            <person name="Andersen G.L."/>
            <person name="Banfield J.F."/>
        </authorList>
    </citation>
    <scope>NUCLEOTIDE SEQUENCE [LARGE SCALE GENOMIC DNA]</scope>
</reference>
<feature type="compositionally biased region" description="Polar residues" evidence="1">
    <location>
        <begin position="1"/>
        <end position="13"/>
    </location>
</feature>